<keyword evidence="3" id="KW-1185">Reference proteome</keyword>
<sequence length="63" mass="7050">MKKIWLILTTSGVITFLLPAALWLQGLIFWEECRLLMALGAVLALVGYWGMKKVKAGGDKNRD</sequence>
<reference evidence="2 3" key="1">
    <citation type="submission" date="2017-10" db="EMBL/GenBank/DDBJ databases">
        <title>The draft genome sequence of Lewinella nigricans NBRC 102662.</title>
        <authorList>
            <person name="Wang K."/>
        </authorList>
    </citation>
    <scope>NUCLEOTIDE SEQUENCE [LARGE SCALE GENOMIC DNA]</scope>
    <source>
        <strain evidence="2 3">NBRC 102662</strain>
    </source>
</reference>
<evidence type="ECO:0000313" key="2">
    <source>
        <dbReference type="EMBL" id="PHN05446.1"/>
    </source>
</evidence>
<dbReference type="RefSeq" id="WP_099151023.1">
    <property type="nucleotide sequence ID" value="NZ_PDUD01000021.1"/>
</dbReference>
<evidence type="ECO:0000256" key="1">
    <source>
        <dbReference type="SAM" id="Phobius"/>
    </source>
</evidence>
<dbReference type="EMBL" id="PDUD01000021">
    <property type="protein sequence ID" value="PHN05446.1"/>
    <property type="molecule type" value="Genomic_DNA"/>
</dbReference>
<feature type="transmembrane region" description="Helical" evidence="1">
    <location>
        <begin position="34"/>
        <end position="51"/>
    </location>
</feature>
<organism evidence="2 3">
    <name type="scientific">Flavilitoribacter nigricans (strain ATCC 23147 / DSM 23189 / NBRC 102662 / NCIMB 1420 / SS-2)</name>
    <name type="common">Lewinella nigricans</name>
    <dbReference type="NCBI Taxonomy" id="1122177"/>
    <lineage>
        <taxon>Bacteria</taxon>
        <taxon>Pseudomonadati</taxon>
        <taxon>Bacteroidota</taxon>
        <taxon>Saprospiria</taxon>
        <taxon>Saprospirales</taxon>
        <taxon>Lewinellaceae</taxon>
        <taxon>Flavilitoribacter</taxon>
    </lineage>
</organism>
<dbReference type="Proteomes" id="UP000223913">
    <property type="component" value="Unassembled WGS sequence"/>
</dbReference>
<evidence type="ECO:0000313" key="3">
    <source>
        <dbReference type="Proteomes" id="UP000223913"/>
    </source>
</evidence>
<proteinExistence type="predicted"/>
<keyword evidence="1" id="KW-1133">Transmembrane helix</keyword>
<protein>
    <submittedName>
        <fullName evidence="2">Uncharacterized protein</fullName>
    </submittedName>
</protein>
<keyword evidence="1" id="KW-0812">Transmembrane</keyword>
<name>A0A2D0NAN4_FLAN2</name>
<comment type="caution">
    <text evidence="2">The sequence shown here is derived from an EMBL/GenBank/DDBJ whole genome shotgun (WGS) entry which is preliminary data.</text>
</comment>
<accession>A0A2D0NAN4</accession>
<keyword evidence="1" id="KW-0472">Membrane</keyword>
<dbReference type="AlphaFoldDB" id="A0A2D0NAN4"/>
<gene>
    <name evidence="2" type="ORF">CRP01_15730</name>
</gene>